<dbReference type="Proteomes" id="UP000805193">
    <property type="component" value="Unassembled WGS sequence"/>
</dbReference>
<accession>A0AC60PN55</accession>
<evidence type="ECO:0000313" key="1">
    <source>
        <dbReference type="EMBL" id="KAG0422429.1"/>
    </source>
</evidence>
<evidence type="ECO:0000313" key="2">
    <source>
        <dbReference type="Proteomes" id="UP000805193"/>
    </source>
</evidence>
<reference evidence="1 2" key="1">
    <citation type="journal article" date="2020" name="Cell">
        <title>Large-Scale Comparative Analyses of Tick Genomes Elucidate Their Genetic Diversity and Vector Capacities.</title>
        <authorList>
            <consortium name="Tick Genome and Microbiome Consortium (TIGMIC)"/>
            <person name="Jia N."/>
            <person name="Wang J."/>
            <person name="Shi W."/>
            <person name="Du L."/>
            <person name="Sun Y."/>
            <person name="Zhan W."/>
            <person name="Jiang J.F."/>
            <person name="Wang Q."/>
            <person name="Zhang B."/>
            <person name="Ji P."/>
            <person name="Bell-Sakyi L."/>
            <person name="Cui X.M."/>
            <person name="Yuan T.T."/>
            <person name="Jiang B.G."/>
            <person name="Yang W.F."/>
            <person name="Lam T.T."/>
            <person name="Chang Q.C."/>
            <person name="Ding S.J."/>
            <person name="Wang X.J."/>
            <person name="Zhu J.G."/>
            <person name="Ruan X.D."/>
            <person name="Zhao L."/>
            <person name="Wei J.T."/>
            <person name="Ye R.Z."/>
            <person name="Que T.C."/>
            <person name="Du C.H."/>
            <person name="Zhou Y.H."/>
            <person name="Cheng J.X."/>
            <person name="Dai P.F."/>
            <person name="Guo W.B."/>
            <person name="Han X.H."/>
            <person name="Huang E.J."/>
            <person name="Li L.F."/>
            <person name="Wei W."/>
            <person name="Gao Y.C."/>
            <person name="Liu J.Z."/>
            <person name="Shao H.Z."/>
            <person name="Wang X."/>
            <person name="Wang C.C."/>
            <person name="Yang T.C."/>
            <person name="Huo Q.B."/>
            <person name="Li W."/>
            <person name="Chen H.Y."/>
            <person name="Chen S.E."/>
            <person name="Zhou L.G."/>
            <person name="Ni X.B."/>
            <person name="Tian J.H."/>
            <person name="Sheng Y."/>
            <person name="Liu T."/>
            <person name="Pan Y.S."/>
            <person name="Xia L.Y."/>
            <person name="Li J."/>
            <person name="Zhao F."/>
            <person name="Cao W.C."/>
        </authorList>
    </citation>
    <scope>NUCLEOTIDE SEQUENCE [LARGE SCALE GENOMIC DNA]</scope>
    <source>
        <strain evidence="1">Iper-2018</strain>
    </source>
</reference>
<gene>
    <name evidence="1" type="ORF">HPB47_001754</name>
</gene>
<comment type="caution">
    <text evidence="1">The sequence shown here is derived from an EMBL/GenBank/DDBJ whole genome shotgun (WGS) entry which is preliminary data.</text>
</comment>
<protein>
    <submittedName>
        <fullName evidence="1">Uncharacterized protein</fullName>
    </submittedName>
</protein>
<proteinExistence type="predicted"/>
<sequence length="742" mass="82566">MTAAWNRPTGNMEPTGDTRQGTGGSGALCNQENRSRWKQTQALRQKRLPPLPVDDYKVVIRPRDGLNFSAWTTDKITQAIIAMAQLSAAEMAQATIRIRRDQNLVVVSTPNMESSTRVQQISALTLGTKQYEVTAYLAVPDNSCRGVISGVETRPTAEELTENLRATGINILYDRMMGQTNTAVITFEGIRVPRFVYLSGGEYPCRPYQPKQQVCGVCLGLGHRTDVCPQPEQSRCTTCGAPGGAMEDHECTAHCINCGGEHPATDPRCPARQRAPYNKEHVARYLREKEQQRTPPSSPPPLPYNASASHHWPELPSYNRVNPDTTIPTSVEEKEYDRSSSGPPPGQPSHTKRNALPERNGYRRNPSDNANKAKTQSSSRSRSQQREREQQRRPDQQNQPEINTPEPGHKGANVEALDATLRTAVKTAVGLPQHASTERLLQLGLYNTVEELIDVQQTGQMTRLGRTTTGRALLRRLGYRVPTTLLEEGRQKPAPPTIAAKVRVMPIPKNMHPQAHAGRRLARVRYLRKRYHHDPDALYTDTASYTSPAGCCCVAVCDSDGCNGTVASLRDSPTCAEAEETAIALAISTTHDNPNFDLARDATLRALPQEGRHDRPLDDHARDSTRNPPNPPMDTYTQVTEYYRMSRRTYPPPHKSLTRQDATDWRKLQTLSFPNLLHLHRFFPDKYRCECPGCHSPEPTLYHCTWACPTPVGAALLASQPDLQLTLLDRARRVAQACGALD</sequence>
<name>A0AC60PN55_IXOPE</name>
<keyword evidence="2" id="KW-1185">Reference proteome</keyword>
<organism evidence="1 2">
    <name type="scientific">Ixodes persulcatus</name>
    <name type="common">Taiga tick</name>
    <dbReference type="NCBI Taxonomy" id="34615"/>
    <lineage>
        <taxon>Eukaryota</taxon>
        <taxon>Metazoa</taxon>
        <taxon>Ecdysozoa</taxon>
        <taxon>Arthropoda</taxon>
        <taxon>Chelicerata</taxon>
        <taxon>Arachnida</taxon>
        <taxon>Acari</taxon>
        <taxon>Parasitiformes</taxon>
        <taxon>Ixodida</taxon>
        <taxon>Ixodoidea</taxon>
        <taxon>Ixodidae</taxon>
        <taxon>Ixodinae</taxon>
        <taxon>Ixodes</taxon>
    </lineage>
</organism>
<dbReference type="EMBL" id="JABSTQ010010232">
    <property type="protein sequence ID" value="KAG0422429.1"/>
    <property type="molecule type" value="Genomic_DNA"/>
</dbReference>